<dbReference type="OrthoDB" id="9790023at2"/>
<evidence type="ECO:0000313" key="1">
    <source>
        <dbReference type="EMBL" id="AKJ63887.1"/>
    </source>
</evidence>
<name>A0A0G3EES4_9BACT</name>
<dbReference type="GO" id="GO:0016811">
    <property type="term" value="F:hydrolase activity, acting on carbon-nitrogen (but not peptide) bonds, in linear amides"/>
    <property type="evidence" value="ECO:0007669"/>
    <property type="project" value="TreeGrafter"/>
</dbReference>
<dbReference type="Pfam" id="PF02585">
    <property type="entry name" value="PIG-L"/>
    <property type="match status" value="1"/>
</dbReference>
<dbReference type="SUPFAM" id="SSF102588">
    <property type="entry name" value="LmbE-like"/>
    <property type="match status" value="1"/>
</dbReference>
<dbReference type="Gene3D" id="3.40.50.10320">
    <property type="entry name" value="LmbE-like"/>
    <property type="match status" value="1"/>
</dbReference>
<dbReference type="STRING" id="1307763.L21SP4_00618"/>
<proteinExistence type="predicted"/>
<reference evidence="2" key="1">
    <citation type="submission" date="2015-02" db="EMBL/GenBank/DDBJ databases">
        <title>Description and complete genome sequence of the first cultured representative of the subdivision 5 of the Verrucomicrobia phylum.</title>
        <authorList>
            <person name="Spring S."/>
            <person name="Bunk B."/>
            <person name="Sproer C."/>
            <person name="Klenk H.-P."/>
        </authorList>
    </citation>
    <scope>NUCLEOTIDE SEQUENCE [LARGE SCALE GENOMIC DNA]</scope>
    <source>
        <strain evidence="2">L21-Fru-AB</strain>
    </source>
</reference>
<organism evidence="1 2">
    <name type="scientific">Kiritimatiella glycovorans</name>
    <dbReference type="NCBI Taxonomy" id="1307763"/>
    <lineage>
        <taxon>Bacteria</taxon>
        <taxon>Pseudomonadati</taxon>
        <taxon>Kiritimatiellota</taxon>
        <taxon>Kiritimatiellia</taxon>
        <taxon>Kiritimatiellales</taxon>
        <taxon>Kiritimatiellaceae</taxon>
        <taxon>Kiritimatiella</taxon>
    </lineage>
</organism>
<keyword evidence="2" id="KW-1185">Reference proteome</keyword>
<reference evidence="1 2" key="2">
    <citation type="journal article" date="2016" name="ISME J.">
        <title>Characterization of the first cultured representative of Verrucomicrobia subdivision 5 indicates the proposal of a novel phylum.</title>
        <authorList>
            <person name="Spring S."/>
            <person name="Bunk B."/>
            <person name="Sproer C."/>
            <person name="Schumann P."/>
            <person name="Rohde M."/>
            <person name="Tindall B.J."/>
            <person name="Klenk H.P."/>
        </authorList>
    </citation>
    <scope>NUCLEOTIDE SEQUENCE [LARGE SCALE GENOMIC DNA]</scope>
    <source>
        <strain evidence="1 2">L21-Fru-AB</strain>
    </source>
</reference>
<sequence length="203" mass="22204">MNLLAIGAHPDDIEYGCGGTLLKAADAGHRIHLLVMTCGIDEATAGVRQQEQERAADLLGAELNWGGFRDTSLVYGRELITVVESAVERIEPDLVLVNSPEDSHQDHRALAKSTSAACRYVKNLLYYHDYTSIDFRGHTFVDIGEVLGRKVDLLSAHASQTGKPNPAGLDMCASVRALAMYYGFVAKVRYAEAFDPLRVMLPL</sequence>
<protein>
    <submittedName>
        <fullName evidence="1">Putative deacetylase</fullName>
    </submittedName>
</protein>
<dbReference type="AlphaFoldDB" id="A0A0G3EES4"/>
<dbReference type="Proteomes" id="UP000035268">
    <property type="component" value="Chromosome"/>
</dbReference>
<dbReference type="PANTHER" id="PTHR12993:SF30">
    <property type="entry name" value="N-ACETYL-ALPHA-D-GLUCOSAMINYL L-MALATE DEACETYLASE 1"/>
    <property type="match status" value="1"/>
</dbReference>
<dbReference type="RefSeq" id="WP_052881274.1">
    <property type="nucleotide sequence ID" value="NZ_CP010904.1"/>
</dbReference>
<evidence type="ECO:0000313" key="2">
    <source>
        <dbReference type="Proteomes" id="UP000035268"/>
    </source>
</evidence>
<accession>A0A0G3EES4</accession>
<dbReference type="InterPro" id="IPR003737">
    <property type="entry name" value="GlcNAc_PI_deacetylase-related"/>
</dbReference>
<dbReference type="InterPro" id="IPR024078">
    <property type="entry name" value="LmbE-like_dom_sf"/>
</dbReference>
<gene>
    <name evidence="1" type="ORF">L21SP4_00618</name>
</gene>
<dbReference type="EMBL" id="CP010904">
    <property type="protein sequence ID" value="AKJ63887.1"/>
    <property type="molecule type" value="Genomic_DNA"/>
</dbReference>
<dbReference type="KEGG" id="vbl:L21SP4_00618"/>
<dbReference type="PANTHER" id="PTHR12993">
    <property type="entry name" value="N-ACETYLGLUCOSAMINYL-PHOSPHATIDYLINOSITOL DE-N-ACETYLASE-RELATED"/>
    <property type="match status" value="1"/>
</dbReference>